<feature type="transmembrane region" description="Helical" evidence="1">
    <location>
        <begin position="29"/>
        <end position="52"/>
    </location>
</feature>
<organism evidence="2 3">
    <name type="scientific">Gimesia aquarii</name>
    <dbReference type="NCBI Taxonomy" id="2527964"/>
    <lineage>
        <taxon>Bacteria</taxon>
        <taxon>Pseudomonadati</taxon>
        <taxon>Planctomycetota</taxon>
        <taxon>Planctomycetia</taxon>
        <taxon>Planctomycetales</taxon>
        <taxon>Planctomycetaceae</taxon>
        <taxon>Gimesia</taxon>
    </lineage>
</organism>
<keyword evidence="1" id="KW-1133">Transmembrane helix</keyword>
<dbReference type="Proteomes" id="UP000318384">
    <property type="component" value="Chromosome"/>
</dbReference>
<reference evidence="2 3" key="1">
    <citation type="submission" date="2019-03" db="EMBL/GenBank/DDBJ databases">
        <title>Deep-cultivation of Planctomycetes and their phenomic and genomic characterization uncovers novel biology.</title>
        <authorList>
            <person name="Wiegand S."/>
            <person name="Jogler M."/>
            <person name="Boedeker C."/>
            <person name="Pinto D."/>
            <person name="Vollmers J."/>
            <person name="Rivas-Marin E."/>
            <person name="Kohn T."/>
            <person name="Peeters S.H."/>
            <person name="Heuer A."/>
            <person name="Rast P."/>
            <person name="Oberbeckmann S."/>
            <person name="Bunk B."/>
            <person name="Jeske O."/>
            <person name="Meyerdierks A."/>
            <person name="Storesund J.E."/>
            <person name="Kallscheuer N."/>
            <person name="Luecker S."/>
            <person name="Lage O.M."/>
            <person name="Pohl T."/>
            <person name="Merkel B.J."/>
            <person name="Hornburger P."/>
            <person name="Mueller R.-W."/>
            <person name="Bruemmer F."/>
            <person name="Labrenz M."/>
            <person name="Spormann A.M."/>
            <person name="Op den Camp H."/>
            <person name="Overmann J."/>
            <person name="Amann R."/>
            <person name="Jetten M.S.M."/>
            <person name="Mascher T."/>
            <person name="Medema M.H."/>
            <person name="Devos D.P."/>
            <person name="Kaster A.-K."/>
            <person name="Ovreas L."/>
            <person name="Rohde M."/>
            <person name="Galperin M.Y."/>
            <person name="Jogler C."/>
        </authorList>
    </citation>
    <scope>NUCLEOTIDE SEQUENCE [LARGE SCALE GENOMIC DNA]</scope>
    <source>
        <strain evidence="2 3">V202</strain>
    </source>
</reference>
<protein>
    <submittedName>
        <fullName evidence="2">Uncharacterized protein</fullName>
    </submittedName>
</protein>
<gene>
    <name evidence="2" type="ORF">V202x_34050</name>
</gene>
<dbReference type="EMBL" id="CP037422">
    <property type="protein sequence ID" value="QDU10008.1"/>
    <property type="molecule type" value="Genomic_DNA"/>
</dbReference>
<dbReference type="AlphaFoldDB" id="A0A517WXM7"/>
<keyword evidence="1" id="KW-0812">Transmembrane</keyword>
<keyword evidence="3" id="KW-1185">Reference proteome</keyword>
<accession>A0A517WXM7</accession>
<evidence type="ECO:0000313" key="2">
    <source>
        <dbReference type="EMBL" id="QDU10008.1"/>
    </source>
</evidence>
<evidence type="ECO:0000313" key="3">
    <source>
        <dbReference type="Proteomes" id="UP000318384"/>
    </source>
</evidence>
<sequence length="87" mass="10169">MQEYDRKMTMKYTKITNLLSSQTDRLKRILGVLYATLISVSRTGNVLVFCGVRGMPMRMIIKQNNAMRMTDRSHIFNYVKYVISDLV</sequence>
<name>A0A517WXM7_9PLAN</name>
<proteinExistence type="predicted"/>
<keyword evidence="1" id="KW-0472">Membrane</keyword>
<evidence type="ECO:0000256" key="1">
    <source>
        <dbReference type="SAM" id="Phobius"/>
    </source>
</evidence>